<evidence type="ECO:0000256" key="1">
    <source>
        <dbReference type="SAM" id="Phobius"/>
    </source>
</evidence>
<keyword evidence="1" id="KW-1133">Transmembrane helix</keyword>
<dbReference type="CDD" id="cd01949">
    <property type="entry name" value="GGDEF"/>
    <property type="match status" value="1"/>
</dbReference>
<dbReference type="PANTHER" id="PTHR45138">
    <property type="entry name" value="REGULATORY COMPONENTS OF SENSORY TRANSDUCTION SYSTEM"/>
    <property type="match status" value="1"/>
</dbReference>
<proteinExistence type="predicted"/>
<keyword evidence="1" id="KW-0472">Membrane</keyword>
<sequence>MITKELMKLKKGIILHGICIFIAASFIYLVIAVVLQIKTNELKKSEIIRNEEILLNAEQDVISYRVDRVVSDVLYIADSFEAHSVDSSDFTNIEKEWISFSNRKRIYDQIRFIDVDGNERIRINYSEKGATEVGKGQLQNKKDSYYFTASTGLKKDQIYISKLDLNVDNDKIEQPSLPTIRFATPVFGQDGKIKGVVILNYYANYVLRQFEDVSLPSYGNMILLNSNGYWLFNKQDRDKEWTFMYDDKKNVSFKNEFSKEWNLITSGSKGSFNTENGYYSYSNISFNDNKLADKTKSTTNEATVLDEGNWIAVSYIPKSREAQLMIFTDVYTNTKYILKNNIPIFIFIAILAAVIALLMAINKLSKERIKYFSEYDSMTGALNRRAGFEILNKIYQDFARDKGAISICFCDINGLKEVNDNLGHVTGDELISSIVSVIKKHIRESDFIIRLGGDEFLIIFVNSDIEQSERIWSRINDEFTRINQEDNRKYIISISHGIEEFKFNSNEYIDEIINSADSKMYNEKRIIKRNFKAIK</sequence>
<dbReference type="Proteomes" id="UP001208567">
    <property type="component" value="Unassembled WGS sequence"/>
</dbReference>
<dbReference type="PANTHER" id="PTHR45138:SF23">
    <property type="entry name" value="SIGNALING PROTEIN"/>
    <property type="match status" value="1"/>
</dbReference>
<keyword evidence="1" id="KW-0812">Transmembrane</keyword>
<dbReference type="SMART" id="SM00267">
    <property type="entry name" value="GGDEF"/>
    <property type="match status" value="1"/>
</dbReference>
<dbReference type="NCBIfam" id="TIGR00254">
    <property type="entry name" value="GGDEF"/>
    <property type="match status" value="1"/>
</dbReference>
<feature type="domain" description="GGDEF" evidence="2">
    <location>
        <begin position="403"/>
        <end position="535"/>
    </location>
</feature>
<keyword evidence="4" id="KW-1185">Reference proteome</keyword>
<dbReference type="InterPro" id="IPR048760">
    <property type="entry name" value="VP0354-like_sensor_dom"/>
</dbReference>
<dbReference type="Pfam" id="PF00990">
    <property type="entry name" value="GGDEF"/>
    <property type="match status" value="1"/>
</dbReference>
<dbReference type="InterPro" id="IPR029787">
    <property type="entry name" value="Nucleotide_cyclase"/>
</dbReference>
<dbReference type="InterPro" id="IPR000160">
    <property type="entry name" value="GGDEF_dom"/>
</dbReference>
<dbReference type="InterPro" id="IPR050469">
    <property type="entry name" value="Diguanylate_Cyclase"/>
</dbReference>
<dbReference type="RefSeq" id="WP_264851121.1">
    <property type="nucleotide sequence ID" value="NZ_BRXR01000001.1"/>
</dbReference>
<dbReference type="Gene3D" id="3.30.70.270">
    <property type="match status" value="1"/>
</dbReference>
<dbReference type="EMBL" id="BRXR01000001">
    <property type="protein sequence ID" value="GLC31797.1"/>
    <property type="molecule type" value="Genomic_DNA"/>
</dbReference>
<protein>
    <submittedName>
        <fullName evidence="3">GGDEF domain-containing protein</fullName>
    </submittedName>
</protein>
<dbReference type="Pfam" id="PF21623">
    <property type="entry name" value="HK_sensor_dom_bact"/>
    <property type="match status" value="1"/>
</dbReference>
<comment type="caution">
    <text evidence="3">The sequence shown here is derived from an EMBL/GenBank/DDBJ whole genome shotgun (WGS) entry which is preliminary data.</text>
</comment>
<organism evidence="3 4">
    <name type="scientific">Clostridium omnivorum</name>
    <dbReference type="NCBI Taxonomy" id="1604902"/>
    <lineage>
        <taxon>Bacteria</taxon>
        <taxon>Bacillati</taxon>
        <taxon>Bacillota</taxon>
        <taxon>Clostridia</taxon>
        <taxon>Eubacteriales</taxon>
        <taxon>Clostridiaceae</taxon>
        <taxon>Clostridium</taxon>
    </lineage>
</organism>
<dbReference type="InterPro" id="IPR043128">
    <property type="entry name" value="Rev_trsase/Diguanyl_cyclase"/>
</dbReference>
<dbReference type="InterPro" id="IPR029151">
    <property type="entry name" value="Sensor-like_sf"/>
</dbReference>
<dbReference type="Gene3D" id="3.30.450.20">
    <property type="entry name" value="PAS domain"/>
    <property type="match status" value="2"/>
</dbReference>
<evidence type="ECO:0000259" key="2">
    <source>
        <dbReference type="PROSITE" id="PS50887"/>
    </source>
</evidence>
<reference evidence="3 4" key="1">
    <citation type="journal article" date="2024" name="Int. J. Syst. Evol. Microbiol.">
        <title>Clostridium omnivorum sp. nov., isolated from anoxic soil under the treatment of reductive soil disinfestation.</title>
        <authorList>
            <person name="Ueki A."/>
            <person name="Tonouchi A."/>
            <person name="Kaku N."/>
            <person name="Honma S."/>
            <person name="Ueki K."/>
        </authorList>
    </citation>
    <scope>NUCLEOTIDE SEQUENCE [LARGE SCALE GENOMIC DNA]</scope>
    <source>
        <strain evidence="3 4">E14</strain>
    </source>
</reference>
<feature type="transmembrane region" description="Helical" evidence="1">
    <location>
        <begin position="12"/>
        <end position="35"/>
    </location>
</feature>
<dbReference type="PROSITE" id="PS50887">
    <property type="entry name" value="GGDEF"/>
    <property type="match status" value="1"/>
</dbReference>
<name>A0ABQ5N963_9CLOT</name>
<feature type="transmembrane region" description="Helical" evidence="1">
    <location>
        <begin position="342"/>
        <end position="361"/>
    </location>
</feature>
<accession>A0ABQ5N963</accession>
<evidence type="ECO:0000313" key="3">
    <source>
        <dbReference type="EMBL" id="GLC31797.1"/>
    </source>
</evidence>
<dbReference type="SUPFAM" id="SSF55073">
    <property type="entry name" value="Nucleotide cyclase"/>
    <property type="match status" value="1"/>
</dbReference>
<dbReference type="SUPFAM" id="SSF103190">
    <property type="entry name" value="Sensory domain-like"/>
    <property type="match status" value="2"/>
</dbReference>
<gene>
    <name evidence="3" type="ORF">bsdE14_32070</name>
</gene>
<evidence type="ECO:0000313" key="4">
    <source>
        <dbReference type="Proteomes" id="UP001208567"/>
    </source>
</evidence>